<evidence type="ECO:0008006" key="5">
    <source>
        <dbReference type="Google" id="ProtNLM"/>
    </source>
</evidence>
<dbReference type="Proteomes" id="UP000053611">
    <property type="component" value="Unassembled WGS sequence"/>
</dbReference>
<evidence type="ECO:0000313" key="4">
    <source>
        <dbReference type="Proteomes" id="UP000053611"/>
    </source>
</evidence>
<sequence length="245" mass="26357">MKFSLVLALAAAAAVFASPTPSATPNRIVFIRHAEKGCATLPGDETCGEMPRPPGGGWPPRGPPGPPGTPRKFPNGLSADGKRRAEYLRTFFGNASEFDFGYVFAAPREPELKHGERTYATVAPLASDLGVDVDISCATAPDAGACLAAAVARVAPSRDVLVCWKHRELHLIAAAMGARNAHTHYPDERNDVVWIMEGDITDKRSMHMPGLDDGRVDEGDPDLVVEPVDNAWPGWVCRLLAYVLY</sequence>
<keyword evidence="4" id="KW-1185">Reference proteome</keyword>
<dbReference type="OrthoDB" id="425925at2759"/>
<dbReference type="RefSeq" id="XP_018279963.1">
    <property type="nucleotide sequence ID" value="XM_018421279.1"/>
</dbReference>
<feature type="chain" id="PRO_5005246239" description="Phosphoglycerate mutase-like protein" evidence="2">
    <location>
        <begin position="18"/>
        <end position="245"/>
    </location>
</feature>
<accession>A0A0J0XQW5</accession>
<evidence type="ECO:0000313" key="3">
    <source>
        <dbReference type="EMBL" id="KLT43472.1"/>
    </source>
</evidence>
<dbReference type="EMBL" id="KQ087194">
    <property type="protein sequence ID" value="KLT43472.1"/>
    <property type="molecule type" value="Genomic_DNA"/>
</dbReference>
<dbReference type="GeneID" id="28981882"/>
<reference evidence="3 4" key="1">
    <citation type="submission" date="2015-03" db="EMBL/GenBank/DDBJ databases">
        <title>Genomics and transcriptomics of the oil-accumulating basidiomycete yeast T. oleaginosus allow insights into substrate utilization and the diverse evolutionary trajectories of mating systems in fungi.</title>
        <authorList>
            <consortium name="DOE Joint Genome Institute"/>
            <person name="Kourist R."/>
            <person name="Kracht O."/>
            <person name="Bracharz F."/>
            <person name="Lipzen A."/>
            <person name="Nolan M."/>
            <person name="Ohm R."/>
            <person name="Grigoriev I."/>
            <person name="Sun S."/>
            <person name="Heitman J."/>
            <person name="Bruck T."/>
            <person name="Nowrousian M."/>
        </authorList>
    </citation>
    <scope>NUCLEOTIDE SEQUENCE [LARGE SCALE GENOMIC DNA]</scope>
    <source>
        <strain evidence="3 4">IBC0246</strain>
    </source>
</reference>
<feature type="signal peptide" evidence="2">
    <location>
        <begin position="1"/>
        <end position="17"/>
    </location>
</feature>
<feature type="compositionally biased region" description="Pro residues" evidence="1">
    <location>
        <begin position="51"/>
        <end position="69"/>
    </location>
</feature>
<evidence type="ECO:0000256" key="2">
    <source>
        <dbReference type="SAM" id="SignalP"/>
    </source>
</evidence>
<name>A0A0J0XQW5_9TREE</name>
<feature type="region of interest" description="Disordered" evidence="1">
    <location>
        <begin position="44"/>
        <end position="79"/>
    </location>
</feature>
<dbReference type="AlphaFoldDB" id="A0A0J0XQW5"/>
<organism evidence="3 4">
    <name type="scientific">Cutaneotrichosporon oleaginosum</name>
    <dbReference type="NCBI Taxonomy" id="879819"/>
    <lineage>
        <taxon>Eukaryota</taxon>
        <taxon>Fungi</taxon>
        <taxon>Dikarya</taxon>
        <taxon>Basidiomycota</taxon>
        <taxon>Agaricomycotina</taxon>
        <taxon>Tremellomycetes</taxon>
        <taxon>Trichosporonales</taxon>
        <taxon>Trichosporonaceae</taxon>
        <taxon>Cutaneotrichosporon</taxon>
    </lineage>
</organism>
<proteinExistence type="predicted"/>
<protein>
    <recommendedName>
        <fullName evidence="5">Phosphoglycerate mutase-like protein</fullName>
    </recommendedName>
</protein>
<keyword evidence="2" id="KW-0732">Signal</keyword>
<dbReference type="STRING" id="879819.A0A0J0XQW5"/>
<evidence type="ECO:0000256" key="1">
    <source>
        <dbReference type="SAM" id="MobiDB-lite"/>
    </source>
</evidence>
<gene>
    <name evidence="3" type="ORF">CC85DRAFT_272440</name>
</gene>